<protein>
    <submittedName>
        <fullName evidence="1">Transposon Ty3-I Gag-Pol polyprotein</fullName>
    </submittedName>
</protein>
<keyword evidence="2" id="KW-1185">Reference proteome</keyword>
<gene>
    <name evidence="1" type="ORF">EPI10_011424</name>
</gene>
<dbReference type="PANTHER" id="PTHR33067">
    <property type="entry name" value="RNA-DIRECTED DNA POLYMERASE-RELATED"/>
    <property type="match status" value="1"/>
</dbReference>
<dbReference type="Gene3D" id="2.40.70.10">
    <property type="entry name" value="Acid Proteases"/>
    <property type="match status" value="1"/>
</dbReference>
<dbReference type="InterPro" id="IPR021109">
    <property type="entry name" value="Peptidase_aspartic_dom_sf"/>
</dbReference>
<sequence length="253" mass="28982">MPNYTKLMKDILSKKRRLGEFEIVGLTKRCTTVLMIKLPLKLKDPGNFSIPYSIGNHYVGKALCDLRVIINVIPPSIFRKLGIGKARPTMVTLQLADRCYAHQKVKLRTVDKFIFPVDFLILDCEADKDVSIIIGRPFLAQVTFNVFNALKYADENEECRPIDLIGVELEEEFTRFFHNWACWFEWQGCRLIVGFWQQQIAKNGALLLRNRSRKSSECWGFGGLGVIFASNHYQVCTRNAESQTLAKAKKLVC</sequence>
<dbReference type="AlphaFoldDB" id="A0A5B6W8E9"/>
<organism evidence="1 2">
    <name type="scientific">Gossypium australe</name>
    <dbReference type="NCBI Taxonomy" id="47621"/>
    <lineage>
        <taxon>Eukaryota</taxon>
        <taxon>Viridiplantae</taxon>
        <taxon>Streptophyta</taxon>
        <taxon>Embryophyta</taxon>
        <taxon>Tracheophyta</taxon>
        <taxon>Spermatophyta</taxon>
        <taxon>Magnoliopsida</taxon>
        <taxon>eudicotyledons</taxon>
        <taxon>Gunneridae</taxon>
        <taxon>Pentapetalae</taxon>
        <taxon>rosids</taxon>
        <taxon>malvids</taxon>
        <taxon>Malvales</taxon>
        <taxon>Malvaceae</taxon>
        <taxon>Malvoideae</taxon>
        <taxon>Gossypium</taxon>
    </lineage>
</organism>
<evidence type="ECO:0000313" key="2">
    <source>
        <dbReference type="Proteomes" id="UP000325315"/>
    </source>
</evidence>
<accession>A0A5B6W8E9</accession>
<evidence type="ECO:0000313" key="1">
    <source>
        <dbReference type="EMBL" id="KAA3477544.1"/>
    </source>
</evidence>
<name>A0A5B6W8E9_9ROSI</name>
<dbReference type="CDD" id="cd00303">
    <property type="entry name" value="retropepsin_like"/>
    <property type="match status" value="1"/>
</dbReference>
<dbReference type="EMBL" id="SMMG02000004">
    <property type="protein sequence ID" value="KAA3477544.1"/>
    <property type="molecule type" value="Genomic_DNA"/>
</dbReference>
<reference evidence="1" key="1">
    <citation type="submission" date="2019-08" db="EMBL/GenBank/DDBJ databases">
        <authorList>
            <person name="Liu F."/>
        </authorList>
    </citation>
    <scope>NUCLEOTIDE SEQUENCE [LARGE SCALE GENOMIC DNA]</scope>
    <source>
        <strain evidence="1">PA1801</strain>
        <tissue evidence="1">Leaf</tissue>
    </source>
</reference>
<comment type="caution">
    <text evidence="1">The sequence shown here is derived from an EMBL/GenBank/DDBJ whole genome shotgun (WGS) entry which is preliminary data.</text>
</comment>
<proteinExistence type="predicted"/>
<dbReference type="PANTHER" id="PTHR33067:SF32">
    <property type="entry name" value="ASPARTIC PEPTIDASE DDI1-TYPE DOMAIN-CONTAINING PROTEIN"/>
    <property type="match status" value="1"/>
</dbReference>
<dbReference type="Proteomes" id="UP000325315">
    <property type="component" value="Unassembled WGS sequence"/>
</dbReference>